<gene>
    <name evidence="1" type="ORF">BCD7_0106</name>
</gene>
<evidence type="ECO:0000313" key="1">
    <source>
        <dbReference type="EMBL" id="AEZ50553.1"/>
    </source>
</evidence>
<dbReference type="GeneID" id="14011625"/>
<dbReference type="RefSeq" id="YP_007005957.1">
    <property type="nucleotide sequence ID" value="NC_019515.1"/>
</dbReference>
<evidence type="ECO:0000313" key="2">
    <source>
        <dbReference type="Proteomes" id="UP000006298"/>
    </source>
</evidence>
<name>J9PU00_9CAUD</name>
<organism evidence="1 2">
    <name type="scientific">Bacillus phage BCD7</name>
    <dbReference type="NCBI Taxonomy" id="1136534"/>
    <lineage>
        <taxon>Viruses</taxon>
        <taxon>Duplodnaviria</taxon>
        <taxon>Heunggongvirae</taxon>
        <taxon>Uroviricota</taxon>
        <taxon>Caudoviricetes</taxon>
        <taxon>Becedseptimavirus</taxon>
        <taxon>Becedseptimavirus BCD7</taxon>
    </lineage>
</organism>
<proteinExistence type="predicted"/>
<accession>J9PU00</accession>
<sequence length="116" mass="13460">MEEMTEVAVKQDEFGFKKYGQYLDPMDDYDWLNMATEELADLMKYMKAEQYKRDAIVNKVLPAIREFHHGISDMGCKEVLVHRKQLDDFLTGLTKAMMMLSKNIDGKSGETTPDKQ</sequence>
<dbReference type="EMBL" id="JN712910">
    <property type="protein sequence ID" value="AEZ50553.1"/>
    <property type="molecule type" value="Genomic_DNA"/>
</dbReference>
<keyword evidence="2" id="KW-1185">Reference proteome</keyword>
<dbReference type="Proteomes" id="UP000006298">
    <property type="component" value="Segment"/>
</dbReference>
<protein>
    <submittedName>
        <fullName evidence="1">Uncharacterized protein</fullName>
    </submittedName>
</protein>
<dbReference type="KEGG" id="vg:14011625"/>
<reference evidence="1 2" key="1">
    <citation type="submission" date="2011-09" db="EMBL/GenBank/DDBJ databases">
        <title>Complete Genome Sequence of Bacillus cereus Bacteriophage BCD7.</title>
        <authorList>
            <person name="Lee J.-H."/>
            <person name="Shin H."/>
            <person name="Son B."/>
            <person name="Ryu S."/>
        </authorList>
    </citation>
    <scope>NUCLEOTIDE SEQUENCE [LARGE SCALE GENOMIC DNA]</scope>
</reference>